<keyword evidence="7" id="KW-0276">Fatty acid metabolism</keyword>
<dbReference type="PIRSF" id="PIRSF000447">
    <property type="entry name" value="KAS_II"/>
    <property type="match status" value="1"/>
</dbReference>
<evidence type="ECO:0000256" key="1">
    <source>
        <dbReference type="ARBA" id="ARBA00005194"/>
    </source>
</evidence>
<dbReference type="Pfam" id="PF02801">
    <property type="entry name" value="Ketoacyl-synt_C"/>
    <property type="match status" value="1"/>
</dbReference>
<evidence type="ECO:0000256" key="8">
    <source>
        <dbReference type="ARBA" id="ARBA00023098"/>
    </source>
</evidence>
<dbReference type="SMART" id="SM00825">
    <property type="entry name" value="PKS_KS"/>
    <property type="match status" value="1"/>
</dbReference>
<dbReference type="PANTHER" id="PTHR11712:SF336">
    <property type="entry name" value="3-OXOACYL-[ACYL-CARRIER-PROTEIN] SYNTHASE, MITOCHONDRIAL"/>
    <property type="match status" value="1"/>
</dbReference>
<feature type="domain" description="Ketosynthase family 3 (KS3)" evidence="14">
    <location>
        <begin position="11"/>
        <end position="430"/>
    </location>
</feature>
<dbReference type="Pfam" id="PF00109">
    <property type="entry name" value="ketoacyl-synt"/>
    <property type="match status" value="1"/>
</dbReference>
<evidence type="ECO:0000256" key="4">
    <source>
        <dbReference type="ARBA" id="ARBA00014657"/>
    </source>
</evidence>
<dbReference type="AlphaFoldDB" id="A0A370CJ07"/>
<dbReference type="PROSITE" id="PS52004">
    <property type="entry name" value="KS3_2"/>
    <property type="match status" value="1"/>
</dbReference>
<comment type="caution">
    <text evidence="15">The sequence shown here is derived from an EMBL/GenBank/DDBJ whole genome shotgun (WGS) entry which is preliminary data.</text>
</comment>
<protein>
    <recommendedName>
        <fullName evidence="4 11">3-oxoacyl-[acyl-carrier-protein] synthase 2</fullName>
        <ecNumber evidence="3 11">2.3.1.179</ecNumber>
    </recommendedName>
</protein>
<proteinExistence type="inferred from homology"/>
<dbReference type="UniPathway" id="UPA00094"/>
<evidence type="ECO:0000313" key="15">
    <source>
        <dbReference type="EMBL" id="RDH40838.1"/>
    </source>
</evidence>
<dbReference type="InterPro" id="IPR014031">
    <property type="entry name" value="Ketoacyl_synth_C"/>
</dbReference>
<dbReference type="CDD" id="cd00834">
    <property type="entry name" value="KAS_I_II"/>
    <property type="match status" value="1"/>
</dbReference>
<dbReference type="InterPro" id="IPR020841">
    <property type="entry name" value="PKS_Beta-ketoAc_synthase_dom"/>
</dbReference>
<evidence type="ECO:0000313" key="16">
    <source>
        <dbReference type="Proteomes" id="UP000226429"/>
    </source>
</evidence>
<comment type="pathway">
    <text evidence="1 11">Lipid metabolism; fatty acid biosynthesis.</text>
</comment>
<keyword evidence="5 11" id="KW-0444">Lipid biosynthesis</keyword>
<accession>A0A370CJ07</accession>
<reference evidence="15 16" key="1">
    <citation type="journal article" date="2017" name="Int. J. Syst. Evol. Microbiol.">
        <title>Aquarickettsiella crustaci n. gen. n. sp. (Gammaproteobacteria: Legionellales: Coxiellaceae); a bacterial pathogen of the freshwater crustacean: Gammarus fossarum (Malacostraca: Amphipoda).</title>
        <authorList>
            <person name="Bojko J."/>
            <person name="Dunn A.M."/>
            <person name="Stebbing P.D."/>
            <person name="Van Aerle R."/>
            <person name="Bacela-Spychalska K."/>
            <person name="Bean T.P."/>
            <person name="Stentiford G.D."/>
        </authorList>
    </citation>
    <scope>NUCLEOTIDE SEQUENCE [LARGE SCALE GENOMIC DNA]</scope>
    <source>
        <strain evidence="15">RA15029</strain>
    </source>
</reference>
<evidence type="ECO:0000256" key="13">
    <source>
        <dbReference type="RuleBase" id="RU003694"/>
    </source>
</evidence>
<evidence type="ECO:0000256" key="3">
    <source>
        <dbReference type="ARBA" id="ARBA00012356"/>
    </source>
</evidence>
<keyword evidence="9 11" id="KW-0275">Fatty acid biosynthesis</keyword>
<dbReference type="EMBL" id="NMOS02000003">
    <property type="protein sequence ID" value="RDH40838.1"/>
    <property type="molecule type" value="Genomic_DNA"/>
</dbReference>
<feature type="active site" description="For beta-ketoacyl synthase activity" evidence="12">
    <location>
        <position position="173"/>
    </location>
</feature>
<reference evidence="15 16" key="2">
    <citation type="journal article" date="2018" name="J. Invertebr. Pathol.">
        <title>'Candidatus Aquirickettsiella gammari' (Gammaproteobacteria: Legionellales: Coxiellaceae): A bacterial pathogen of the freshwater crustacean Gammarus fossarum (Malacostraca: Amphipoda).</title>
        <authorList>
            <person name="Bojko J."/>
            <person name="Dunn A.M."/>
            <person name="Stebbing P.D."/>
            <person name="van Aerle R."/>
            <person name="Bacela-Spychalska K."/>
            <person name="Bean T.P."/>
            <person name="Urrutia A."/>
            <person name="Stentiford G.D."/>
        </authorList>
    </citation>
    <scope>NUCLEOTIDE SEQUENCE [LARGE SCALE GENOMIC DNA]</scope>
    <source>
        <strain evidence="15">RA15029</strain>
    </source>
</reference>
<comment type="similarity">
    <text evidence="2 11 13">Belongs to the thiolase-like superfamily. Beta-ketoacyl-ACP synthases family.</text>
</comment>
<dbReference type="Proteomes" id="UP000226429">
    <property type="component" value="Unassembled WGS sequence"/>
</dbReference>
<comment type="catalytic activity">
    <reaction evidence="11">
        <text>a fatty acyl-[ACP] + malonyl-[ACP] + H(+) = a 3-oxoacyl-[ACP] + holo-[ACP] + CO2</text>
        <dbReference type="Rhea" id="RHEA:22836"/>
        <dbReference type="Rhea" id="RHEA-COMP:9623"/>
        <dbReference type="Rhea" id="RHEA-COMP:9685"/>
        <dbReference type="Rhea" id="RHEA-COMP:9916"/>
        <dbReference type="Rhea" id="RHEA-COMP:14125"/>
        <dbReference type="ChEBI" id="CHEBI:15378"/>
        <dbReference type="ChEBI" id="CHEBI:16526"/>
        <dbReference type="ChEBI" id="CHEBI:64479"/>
        <dbReference type="ChEBI" id="CHEBI:78449"/>
        <dbReference type="ChEBI" id="CHEBI:78776"/>
        <dbReference type="ChEBI" id="CHEBI:138651"/>
    </reaction>
</comment>
<dbReference type="NCBIfam" id="TIGR03150">
    <property type="entry name" value="fabF"/>
    <property type="match status" value="1"/>
</dbReference>
<keyword evidence="8" id="KW-0443">Lipid metabolism</keyword>
<organism evidence="15 16">
    <name type="scientific">Candidatus Aquirickettsiella gammari</name>
    <dbReference type="NCBI Taxonomy" id="2016198"/>
    <lineage>
        <taxon>Bacteria</taxon>
        <taxon>Pseudomonadati</taxon>
        <taxon>Pseudomonadota</taxon>
        <taxon>Gammaproteobacteria</taxon>
        <taxon>Legionellales</taxon>
        <taxon>Coxiellaceae</taxon>
        <taxon>Candidatus Aquirickettsiella</taxon>
    </lineage>
</organism>
<evidence type="ECO:0000256" key="11">
    <source>
        <dbReference type="PIRNR" id="PIRNR000447"/>
    </source>
</evidence>
<dbReference type="EC" id="2.3.1.179" evidence="3 11"/>
<evidence type="ECO:0000256" key="2">
    <source>
        <dbReference type="ARBA" id="ARBA00008467"/>
    </source>
</evidence>
<dbReference type="InterPro" id="IPR018201">
    <property type="entry name" value="Ketoacyl_synth_AS"/>
</dbReference>
<evidence type="ECO:0000259" key="14">
    <source>
        <dbReference type="PROSITE" id="PS52004"/>
    </source>
</evidence>
<evidence type="ECO:0000256" key="10">
    <source>
        <dbReference type="ARBA" id="ARBA00023315"/>
    </source>
</evidence>
<gene>
    <name evidence="15" type="primary">fabF</name>
    <name evidence="15" type="ORF">CFE62_001525</name>
</gene>
<comment type="function">
    <text evidence="11">Involved in the type II fatty acid elongation cycle. Catalyzes the elongation of a wide range of acyl-ACP by the addition of two carbons from malonyl-ACP to an acyl acceptor. Can efficiently catalyze the conversion of palmitoleoyl-ACP (cis-hexadec-9-enoyl-ACP) to cis-vaccenoyl-ACP (cis-octadec-11-enoyl-ACP), an essential step in the thermal regulation of fatty acid composition.</text>
</comment>
<keyword evidence="10 11" id="KW-0012">Acyltransferase</keyword>
<keyword evidence="6 11" id="KW-0808">Transferase</keyword>
<dbReference type="Gene3D" id="3.40.47.10">
    <property type="match status" value="1"/>
</dbReference>
<dbReference type="NCBIfam" id="NF005589">
    <property type="entry name" value="PRK07314.1"/>
    <property type="match status" value="1"/>
</dbReference>
<dbReference type="SUPFAM" id="SSF53901">
    <property type="entry name" value="Thiolase-like"/>
    <property type="match status" value="2"/>
</dbReference>
<evidence type="ECO:0000256" key="5">
    <source>
        <dbReference type="ARBA" id="ARBA00022516"/>
    </source>
</evidence>
<dbReference type="PROSITE" id="PS00606">
    <property type="entry name" value="KS3_1"/>
    <property type="match status" value="1"/>
</dbReference>
<dbReference type="InterPro" id="IPR014030">
    <property type="entry name" value="Ketoacyl_synth_N"/>
</dbReference>
<dbReference type="InterPro" id="IPR017568">
    <property type="entry name" value="3-oxoacyl-ACP_synth-2"/>
</dbReference>
<keyword evidence="16" id="KW-1185">Reference proteome</keyword>
<dbReference type="GO" id="GO:0004315">
    <property type="term" value="F:3-oxoacyl-[acyl-carrier-protein] synthase activity"/>
    <property type="evidence" value="ECO:0007669"/>
    <property type="project" value="UniProtKB-UniRule"/>
</dbReference>
<dbReference type="InterPro" id="IPR016039">
    <property type="entry name" value="Thiolase-like"/>
</dbReference>
<evidence type="ECO:0000256" key="12">
    <source>
        <dbReference type="PIRSR" id="PIRSR000447-1"/>
    </source>
</evidence>
<evidence type="ECO:0000256" key="6">
    <source>
        <dbReference type="ARBA" id="ARBA00022679"/>
    </source>
</evidence>
<evidence type="ECO:0000256" key="7">
    <source>
        <dbReference type="ARBA" id="ARBA00022832"/>
    </source>
</evidence>
<sequence length="431" mass="45616">MKEAKVAVKKKRRIVVTGVGMMTPLGLNTKTTWEAILAGKSGVTPISLFDVSTFPCQISASVKDFKAENYAISPKDGRKMDLFIQYGLAAAVEAIADAKLEITEKNADRIGVAVGSGIGGLPFIEENHSRLEQGGPRKISPFFIPGAITNMLAGQISIRYGLKGPNIAVVTACTTGTHNIGLGARTILYGDADVMVVGGSEMATTPLGLGGFSACRALSNRNKEPSAASRPWDKGRDGFVLGDGAGILVLEEYERAKLRNAPIYAELIGFGMSADAYHMTSPAPDGQGAMAAMLNTLHDANLDKEKVAYINAHATSTPLGDQLELRAIRRVFGDYAKKLAISSTKSMTGHLLGAAGAVEAIFTILALKEQKAPPTINLDNPGNPPDLNIPDDDYSGLNFVPNVPQELKMDYALSNSFGFGGTNASLLFARL</sequence>
<name>A0A370CJ07_9COXI</name>
<dbReference type="InterPro" id="IPR000794">
    <property type="entry name" value="Beta-ketoacyl_synthase"/>
</dbReference>
<dbReference type="PANTHER" id="PTHR11712">
    <property type="entry name" value="POLYKETIDE SYNTHASE-RELATED"/>
    <property type="match status" value="1"/>
</dbReference>
<dbReference type="FunFam" id="3.40.47.10:FF:000009">
    <property type="entry name" value="3-oxoacyl-[acyl-carrier-protein] synthase 2"/>
    <property type="match status" value="1"/>
</dbReference>
<comment type="catalytic activity">
    <reaction evidence="11">
        <text>(9Z)-hexadecenoyl-[ACP] + malonyl-[ACP] + H(+) = 3-oxo-(11Z)-octadecenoyl-[ACP] + holo-[ACP] + CO2</text>
        <dbReference type="Rhea" id="RHEA:55040"/>
        <dbReference type="Rhea" id="RHEA-COMP:9623"/>
        <dbReference type="Rhea" id="RHEA-COMP:9685"/>
        <dbReference type="Rhea" id="RHEA-COMP:10800"/>
        <dbReference type="Rhea" id="RHEA-COMP:14074"/>
        <dbReference type="ChEBI" id="CHEBI:15378"/>
        <dbReference type="ChEBI" id="CHEBI:16526"/>
        <dbReference type="ChEBI" id="CHEBI:64479"/>
        <dbReference type="ChEBI" id="CHEBI:78449"/>
        <dbReference type="ChEBI" id="CHEBI:83989"/>
        <dbReference type="ChEBI" id="CHEBI:138538"/>
        <dbReference type="EC" id="2.3.1.179"/>
    </reaction>
</comment>
<dbReference type="GO" id="GO:0006633">
    <property type="term" value="P:fatty acid biosynthetic process"/>
    <property type="evidence" value="ECO:0007669"/>
    <property type="project" value="UniProtKB-UniRule"/>
</dbReference>
<evidence type="ECO:0000256" key="9">
    <source>
        <dbReference type="ARBA" id="ARBA00023160"/>
    </source>
</evidence>
<dbReference type="GO" id="GO:0005829">
    <property type="term" value="C:cytosol"/>
    <property type="evidence" value="ECO:0007669"/>
    <property type="project" value="TreeGrafter"/>
</dbReference>
<dbReference type="NCBIfam" id="NF004970">
    <property type="entry name" value="PRK06333.1"/>
    <property type="match status" value="1"/>
</dbReference>